<comment type="similarity">
    <text evidence="2">Belongs to the bacterial solute-binding protein 5 family.</text>
</comment>
<comment type="subcellular location">
    <subcellularLocation>
        <location evidence="1">Cell membrane</location>
        <topology evidence="1">Lipid-anchor</topology>
    </subcellularLocation>
</comment>
<dbReference type="GO" id="GO:1904680">
    <property type="term" value="F:peptide transmembrane transporter activity"/>
    <property type="evidence" value="ECO:0007669"/>
    <property type="project" value="TreeGrafter"/>
</dbReference>
<evidence type="ECO:0000256" key="5">
    <source>
        <dbReference type="SAM" id="SignalP"/>
    </source>
</evidence>
<dbReference type="PROSITE" id="PS01040">
    <property type="entry name" value="SBP_BACTERIAL_5"/>
    <property type="match status" value="1"/>
</dbReference>
<evidence type="ECO:0000259" key="6">
    <source>
        <dbReference type="Pfam" id="PF00496"/>
    </source>
</evidence>
<evidence type="ECO:0000256" key="4">
    <source>
        <dbReference type="ARBA" id="ARBA00022729"/>
    </source>
</evidence>
<dbReference type="InterPro" id="IPR000914">
    <property type="entry name" value="SBP_5_dom"/>
</dbReference>
<dbReference type="PANTHER" id="PTHR30290">
    <property type="entry name" value="PERIPLASMIC BINDING COMPONENT OF ABC TRANSPORTER"/>
    <property type="match status" value="1"/>
</dbReference>
<gene>
    <name evidence="7" type="ORF">MHPYR_160060</name>
</gene>
<dbReference type="Pfam" id="PF00496">
    <property type="entry name" value="SBP_bac_5"/>
    <property type="match status" value="1"/>
</dbReference>
<dbReference type="Gene3D" id="3.40.190.10">
    <property type="entry name" value="Periplasmic binding protein-like II"/>
    <property type="match status" value="1"/>
</dbReference>
<dbReference type="InterPro" id="IPR023765">
    <property type="entry name" value="SBP_5_CS"/>
</dbReference>
<feature type="domain" description="Solute-binding protein family 5" evidence="6">
    <location>
        <begin position="86"/>
        <end position="437"/>
    </location>
</feature>
<protein>
    <submittedName>
        <fullName evidence="7">Extracellular solute-binding protein, family 5</fullName>
    </submittedName>
</protein>
<dbReference type="EMBL" id="FLQS01000008">
    <property type="protein sequence ID" value="SBS73220.1"/>
    <property type="molecule type" value="Genomic_DNA"/>
</dbReference>
<name>A0A1Y5P6T0_9MYCO</name>
<dbReference type="PANTHER" id="PTHR30290:SF9">
    <property type="entry name" value="OLIGOPEPTIDE-BINDING PROTEIN APPA"/>
    <property type="match status" value="1"/>
</dbReference>
<feature type="signal peptide" evidence="5">
    <location>
        <begin position="1"/>
        <end position="21"/>
    </location>
</feature>
<organism evidence="7">
    <name type="scientific">uncultured Mycobacterium sp</name>
    <dbReference type="NCBI Taxonomy" id="171292"/>
    <lineage>
        <taxon>Bacteria</taxon>
        <taxon>Bacillati</taxon>
        <taxon>Actinomycetota</taxon>
        <taxon>Actinomycetes</taxon>
        <taxon>Mycobacteriales</taxon>
        <taxon>Mycobacteriaceae</taxon>
        <taxon>Mycobacterium</taxon>
        <taxon>environmental samples</taxon>
    </lineage>
</organism>
<proteinExistence type="inferred from homology"/>
<evidence type="ECO:0000313" key="7">
    <source>
        <dbReference type="EMBL" id="SBS73220.1"/>
    </source>
</evidence>
<accession>A0A1Y5P6T0</accession>
<dbReference type="Gene3D" id="3.10.105.10">
    <property type="entry name" value="Dipeptide-binding Protein, Domain 3"/>
    <property type="match status" value="1"/>
</dbReference>
<evidence type="ECO:0000256" key="1">
    <source>
        <dbReference type="ARBA" id="ARBA00004193"/>
    </source>
</evidence>
<dbReference type="PROSITE" id="PS51257">
    <property type="entry name" value="PROKAR_LIPOPROTEIN"/>
    <property type="match status" value="1"/>
</dbReference>
<dbReference type="CDD" id="cd00995">
    <property type="entry name" value="PBP2_NikA_DppA_OppA_like"/>
    <property type="match status" value="1"/>
</dbReference>
<evidence type="ECO:0000256" key="2">
    <source>
        <dbReference type="ARBA" id="ARBA00005695"/>
    </source>
</evidence>
<dbReference type="SUPFAM" id="SSF53850">
    <property type="entry name" value="Periplasmic binding protein-like II"/>
    <property type="match status" value="1"/>
</dbReference>
<dbReference type="GO" id="GO:0015833">
    <property type="term" value="P:peptide transport"/>
    <property type="evidence" value="ECO:0007669"/>
    <property type="project" value="TreeGrafter"/>
</dbReference>
<evidence type="ECO:0000256" key="3">
    <source>
        <dbReference type="ARBA" id="ARBA00022448"/>
    </source>
</evidence>
<sequence>MKIRPLGVLAAGTAVLLVASACGGGSNSSGGAPNAAPTDKVLHLSFLQDPGQPPDPDIFYAGQGLLLTTNTYEGLLQYKAGTEKPELEPLLATEWTESPDHKVFTFKLRDGVKFHDGTPFTADAVKASFDRRLAVNQGPAYMVKDIDSVTTQGDHAVTITLKAPNSAFLDYLACPYGPRMLSPEGMKKNGGTDNAQQYLTTHDLGTGPYTLTAAEVGSRYALASFPDYWGTKPYFEKVEIPVITDVSAQQLQFNNGQVAAILHDLPSSAVGQYLNDNKYSHYSLPTMMSNYLYVNPHKGMLTDAGNRTALLKAIDVDTLVKQTYFGRGKVADQIYPPNMLAPDLAKQNVSLDPSALTKVAAGLSPDQKNVTVGYDSSNPDNQLISNLIQTQLASAGLTAKVQAYPTSEIYGWIGGDGQAPPEVISLLAWPDAPSPYTWGHISWDADGGLNYLGCSAPPVTEALARGLTSGSPQDFGQAGDEAIKTGCWLNIADVDDFMVAQPWLKGVEQAHVVTNPNSLRLAALSVG</sequence>
<keyword evidence="3" id="KW-0813">Transport</keyword>
<dbReference type="AlphaFoldDB" id="A0A1Y5P6T0"/>
<feature type="chain" id="PRO_5038697555" evidence="5">
    <location>
        <begin position="22"/>
        <end position="527"/>
    </location>
</feature>
<dbReference type="GO" id="GO:0005886">
    <property type="term" value="C:plasma membrane"/>
    <property type="evidence" value="ECO:0007669"/>
    <property type="project" value="UniProtKB-SubCell"/>
</dbReference>
<keyword evidence="4 5" id="KW-0732">Signal</keyword>
<reference evidence="7" key="1">
    <citation type="submission" date="2016-03" db="EMBL/GenBank/DDBJ databases">
        <authorList>
            <person name="Ploux O."/>
        </authorList>
    </citation>
    <scope>NUCLEOTIDE SEQUENCE</scope>
    <source>
        <strain evidence="7">UC10</strain>
    </source>
</reference>
<dbReference type="InterPro" id="IPR039424">
    <property type="entry name" value="SBP_5"/>
</dbReference>